<proteinExistence type="predicted"/>
<sequence>MNKIMKWIISFAGVLVLSFTLSTTVSASEVHDGIPTPIQGRYWSAIVSRKANSVQKHMYFYATKDGFVLKNTANGTIRCKWILYTHDYSTYVLNGSDNSDPSKAVWIFITPVKNWNTVKIGYKITSVNGEPKYPAIHYQHYTATPVSKVTAIVH</sequence>
<gene>
    <name evidence="1" type="ORF">LKE01_03410</name>
</gene>
<dbReference type="GeneID" id="71567088"/>
<dbReference type="Proteomes" id="UP000321893">
    <property type="component" value="Unassembled WGS sequence"/>
</dbReference>
<organism evidence="1 2">
    <name type="scientific">Lentilactobacillus kefiri</name>
    <name type="common">Lactobacillus kefiri</name>
    <dbReference type="NCBI Taxonomy" id="33962"/>
    <lineage>
        <taxon>Bacteria</taxon>
        <taxon>Bacillati</taxon>
        <taxon>Bacillota</taxon>
        <taxon>Bacilli</taxon>
        <taxon>Lactobacillales</taxon>
        <taxon>Lactobacillaceae</taxon>
        <taxon>Lentilactobacillus</taxon>
    </lineage>
</organism>
<protein>
    <submittedName>
        <fullName evidence="1">Uncharacterized protein</fullName>
    </submittedName>
</protein>
<evidence type="ECO:0000313" key="2">
    <source>
        <dbReference type="Proteomes" id="UP000321893"/>
    </source>
</evidence>
<name>A0A511DRP0_LENKE</name>
<accession>A0A511DRP0</accession>
<evidence type="ECO:0000313" key="1">
    <source>
        <dbReference type="EMBL" id="GEL27521.1"/>
    </source>
</evidence>
<dbReference type="EMBL" id="BJVK01000003">
    <property type="protein sequence ID" value="GEL27521.1"/>
    <property type="molecule type" value="Genomic_DNA"/>
</dbReference>
<dbReference type="OrthoDB" id="2327939at2"/>
<reference evidence="1" key="1">
    <citation type="submission" date="2019-07" db="EMBL/GenBank/DDBJ databases">
        <title>Whole genome shotgun sequence of Lactobacillus kefiri NBRC 15888.</title>
        <authorList>
            <person name="Hosoyama A."/>
            <person name="Uohara A."/>
            <person name="Ohji S."/>
            <person name="Ichikawa N."/>
        </authorList>
    </citation>
    <scope>NUCLEOTIDE SEQUENCE [LARGE SCALE GENOMIC DNA]</scope>
    <source>
        <strain evidence="1">NBRC 15888</strain>
    </source>
</reference>
<dbReference type="RefSeq" id="WP_056983098.1">
    <property type="nucleotide sequence ID" value="NZ_BJVK01000003.1"/>
</dbReference>
<comment type="caution">
    <text evidence="1">The sequence shown here is derived from an EMBL/GenBank/DDBJ whole genome shotgun (WGS) entry which is preliminary data.</text>
</comment>
<keyword evidence="2" id="KW-1185">Reference proteome</keyword>
<dbReference type="AlphaFoldDB" id="A0A511DRP0"/>